<dbReference type="EMBL" id="JADZLT010000041">
    <property type="protein sequence ID" value="MBH0237085.1"/>
    <property type="molecule type" value="Genomic_DNA"/>
</dbReference>
<dbReference type="Proteomes" id="UP000631694">
    <property type="component" value="Unassembled WGS sequence"/>
</dbReference>
<reference evidence="1" key="1">
    <citation type="submission" date="2020-12" db="EMBL/GenBank/DDBJ databases">
        <title>Methylobrevis albus sp. nov., isolated from fresh water lack sediment.</title>
        <authorList>
            <person name="Zou Q."/>
        </authorList>
    </citation>
    <scope>NUCLEOTIDE SEQUENCE</scope>
    <source>
        <strain evidence="1">L22</strain>
    </source>
</reference>
<accession>A0A931MXL8</accession>
<sequence>MHELVTRIADNVGIGEATAEQAVRIILNFLDQDGPSDKVRELATDIGLSDWIAPRAGGGGLLAGLGNMMGGGAMAAFAELSSAGLDVTQVQGVTQEFVAYAREKAGPDIVDEIINSIPGLSQFI</sequence>
<protein>
    <submittedName>
        <fullName evidence="1">DUF2267 domain-containing protein</fullName>
    </submittedName>
</protein>
<evidence type="ECO:0000313" key="1">
    <source>
        <dbReference type="EMBL" id="MBH0237085.1"/>
    </source>
</evidence>
<dbReference type="AlphaFoldDB" id="A0A931MXL8"/>
<organism evidence="1 2">
    <name type="scientific">Methylobrevis albus</name>
    <dbReference type="NCBI Taxonomy" id="2793297"/>
    <lineage>
        <taxon>Bacteria</taxon>
        <taxon>Pseudomonadati</taxon>
        <taxon>Pseudomonadota</taxon>
        <taxon>Alphaproteobacteria</taxon>
        <taxon>Hyphomicrobiales</taxon>
        <taxon>Pleomorphomonadaceae</taxon>
        <taxon>Methylobrevis</taxon>
    </lineage>
</organism>
<keyword evidence="2" id="KW-1185">Reference proteome</keyword>
<dbReference type="RefSeq" id="WP_197310189.1">
    <property type="nucleotide sequence ID" value="NZ_JADZLT010000041.1"/>
</dbReference>
<comment type="caution">
    <text evidence="1">The sequence shown here is derived from an EMBL/GenBank/DDBJ whole genome shotgun (WGS) entry which is preliminary data.</text>
</comment>
<gene>
    <name evidence="1" type="ORF">I5731_04560</name>
</gene>
<proteinExistence type="predicted"/>
<evidence type="ECO:0000313" key="2">
    <source>
        <dbReference type="Proteomes" id="UP000631694"/>
    </source>
</evidence>
<name>A0A931MXL8_9HYPH</name>